<dbReference type="RefSeq" id="WP_153685745.1">
    <property type="nucleotide sequence ID" value="NZ_WJIF01000011.1"/>
</dbReference>
<keyword evidence="3" id="KW-1185">Reference proteome</keyword>
<evidence type="ECO:0000313" key="2">
    <source>
        <dbReference type="EMBL" id="MRG61343.1"/>
    </source>
</evidence>
<reference evidence="2 3" key="1">
    <citation type="submission" date="2019-10" db="EMBL/GenBank/DDBJ databases">
        <authorList>
            <person name="Nie G."/>
            <person name="Ming H."/>
            <person name="Yi B."/>
        </authorList>
    </citation>
    <scope>NUCLEOTIDE SEQUENCE [LARGE SCALE GENOMIC DNA]</scope>
    <source>
        <strain evidence="2 3">CFH 90414</strain>
    </source>
</reference>
<comment type="caution">
    <text evidence="2">The sequence shown here is derived from an EMBL/GenBank/DDBJ whole genome shotgun (WGS) entry which is preliminary data.</text>
</comment>
<sequence length="221" mass="22898">MVAFRVRATALSEVAALLGTVLSTFDTNLSTVDSQVKRTVDVSWKGEDAESFAEGWATFMTTAGFVRQSLAALQSGLIAADGSYTQNESGVQRSFNGRAPAVAAMRSNSGKLGATVQQGEERAEDMAEFFGRDYAGDGERETFGGGLIGSRKSGGQATGGGSGDSDRDGDDDSIGEGVFRVGEDGEPMLVEGVPPVDVPEVPDIDAPAPAVSAYTAEVKDV</sequence>
<feature type="compositionally biased region" description="Low complexity" evidence="1">
    <location>
        <begin position="190"/>
        <end position="208"/>
    </location>
</feature>
<name>A0A6I2FHC4_9MICO</name>
<dbReference type="SUPFAM" id="SSF140453">
    <property type="entry name" value="EsxAB dimer-like"/>
    <property type="match status" value="1"/>
</dbReference>
<organism evidence="2 3">
    <name type="scientific">Agromyces agglutinans</name>
    <dbReference type="NCBI Taxonomy" id="2662258"/>
    <lineage>
        <taxon>Bacteria</taxon>
        <taxon>Bacillati</taxon>
        <taxon>Actinomycetota</taxon>
        <taxon>Actinomycetes</taxon>
        <taxon>Micrococcales</taxon>
        <taxon>Microbacteriaceae</taxon>
        <taxon>Agromyces</taxon>
    </lineage>
</organism>
<protein>
    <recommendedName>
        <fullName evidence="4">WXG100 family type VII secretion target</fullName>
    </recommendedName>
</protein>
<evidence type="ECO:0000256" key="1">
    <source>
        <dbReference type="SAM" id="MobiDB-lite"/>
    </source>
</evidence>
<evidence type="ECO:0008006" key="4">
    <source>
        <dbReference type="Google" id="ProtNLM"/>
    </source>
</evidence>
<accession>A0A6I2FHC4</accession>
<dbReference type="InterPro" id="IPR036689">
    <property type="entry name" value="ESAT-6-like_sf"/>
</dbReference>
<dbReference type="Pfam" id="PF06013">
    <property type="entry name" value="WXG100"/>
    <property type="match status" value="1"/>
</dbReference>
<dbReference type="InterPro" id="IPR010310">
    <property type="entry name" value="T7SS_ESAT-6-like"/>
</dbReference>
<gene>
    <name evidence="2" type="ORF">GE115_15915</name>
</gene>
<dbReference type="Gene3D" id="1.10.287.1060">
    <property type="entry name" value="ESAT-6-like"/>
    <property type="match status" value="1"/>
</dbReference>
<dbReference type="AlphaFoldDB" id="A0A6I2FHC4"/>
<dbReference type="Proteomes" id="UP000431080">
    <property type="component" value="Unassembled WGS sequence"/>
</dbReference>
<dbReference type="EMBL" id="WJIF01000011">
    <property type="protein sequence ID" value="MRG61343.1"/>
    <property type="molecule type" value="Genomic_DNA"/>
</dbReference>
<proteinExistence type="predicted"/>
<feature type="region of interest" description="Disordered" evidence="1">
    <location>
        <begin position="134"/>
        <end position="208"/>
    </location>
</feature>
<evidence type="ECO:0000313" key="3">
    <source>
        <dbReference type="Proteomes" id="UP000431080"/>
    </source>
</evidence>